<feature type="domain" description="XdhC Rossmann" evidence="2">
    <location>
        <begin position="170"/>
        <end position="313"/>
    </location>
</feature>
<organism evidence="3 4">
    <name type="scientific">Alteromonas gilva</name>
    <dbReference type="NCBI Taxonomy" id="2987522"/>
    <lineage>
        <taxon>Bacteria</taxon>
        <taxon>Pseudomonadati</taxon>
        <taxon>Pseudomonadota</taxon>
        <taxon>Gammaproteobacteria</taxon>
        <taxon>Alteromonadales</taxon>
        <taxon>Alteromonadaceae</taxon>
        <taxon>Alteromonas/Salinimonas group</taxon>
        <taxon>Alteromonas</taxon>
    </lineage>
</organism>
<reference evidence="3 4" key="1">
    <citation type="submission" date="2022-10" db="EMBL/GenBank/DDBJ databases">
        <title>Alteromonas sp. chi3 Genome sequencing.</title>
        <authorList>
            <person name="Park S."/>
        </authorList>
    </citation>
    <scope>NUCLEOTIDE SEQUENCE [LARGE SCALE GENOMIC DNA]</scope>
    <source>
        <strain evidence="4">chi3</strain>
    </source>
</reference>
<evidence type="ECO:0000259" key="1">
    <source>
        <dbReference type="Pfam" id="PF02625"/>
    </source>
</evidence>
<dbReference type="Gene3D" id="3.40.50.720">
    <property type="entry name" value="NAD(P)-binding Rossmann-like Domain"/>
    <property type="match status" value="1"/>
</dbReference>
<dbReference type="Proteomes" id="UP001218788">
    <property type="component" value="Unassembled WGS sequence"/>
</dbReference>
<gene>
    <name evidence="3" type="ORF">OIK42_08600</name>
</gene>
<dbReference type="InterPro" id="IPR003777">
    <property type="entry name" value="XdhC_CoxI"/>
</dbReference>
<dbReference type="Pfam" id="PF02625">
    <property type="entry name" value="XdhC_CoxI"/>
    <property type="match status" value="1"/>
</dbReference>
<evidence type="ECO:0000313" key="4">
    <source>
        <dbReference type="Proteomes" id="UP001218788"/>
    </source>
</evidence>
<evidence type="ECO:0000259" key="2">
    <source>
        <dbReference type="Pfam" id="PF13478"/>
    </source>
</evidence>
<dbReference type="PANTHER" id="PTHR30388:SF4">
    <property type="entry name" value="MOLYBDENUM COFACTOR INSERTION CHAPERONE PAOD"/>
    <property type="match status" value="1"/>
</dbReference>
<dbReference type="InterPro" id="IPR027051">
    <property type="entry name" value="XdhC_Rossmann_dom"/>
</dbReference>
<proteinExistence type="predicted"/>
<accession>A0ABT5L1R0</accession>
<comment type="caution">
    <text evidence="3">The sequence shown here is derived from an EMBL/GenBank/DDBJ whole genome shotgun (WGS) entry which is preliminary data.</text>
</comment>
<dbReference type="Pfam" id="PF13478">
    <property type="entry name" value="XdhC_C"/>
    <property type="match status" value="1"/>
</dbReference>
<dbReference type="InterPro" id="IPR052698">
    <property type="entry name" value="MoCofactor_Util/Proc"/>
</dbReference>
<dbReference type="PANTHER" id="PTHR30388">
    <property type="entry name" value="ALDEHYDE OXIDOREDUCTASE MOLYBDENUM COFACTOR ASSEMBLY PROTEIN"/>
    <property type="match status" value="1"/>
</dbReference>
<evidence type="ECO:0000313" key="3">
    <source>
        <dbReference type="EMBL" id="MDC8830818.1"/>
    </source>
</evidence>
<keyword evidence="4" id="KW-1185">Reference proteome</keyword>
<protein>
    <submittedName>
        <fullName evidence="3">XdhC family protein</fullName>
    </submittedName>
</protein>
<dbReference type="RefSeq" id="WP_273639740.1">
    <property type="nucleotide sequence ID" value="NZ_JAQQXP010000001.1"/>
</dbReference>
<sequence>MQPLDVKVLTRVNEWLSQGKSFWFCTVLATWGSSPREPGSLFAAVSATEWVGSLSGGCVEDDFLSRIANNEFNQPVQVVRYGEESPQASITLPCGGILDVLVEKIAPSEFTARHFGGYLHCLLGHNTRVRQVNTLTGEVNFTEVLHNTPAVNWQADAQRVELRTGPARRLIIAGYSPVADYCARFAISLGFEVILCEHRSQEQTLCNIDGCRFEPVFAADYLLQPGSVHSHTAVVALTHDPRVDDLTMMEAVTTDAFYIGVMGSKRTSANRAERLQRVGQLSATQLARIHMPVGLDIGSKTPAEIGLAVMADIVKAYRKPVPATA</sequence>
<feature type="domain" description="XdhC- CoxI" evidence="1">
    <location>
        <begin position="15"/>
        <end position="68"/>
    </location>
</feature>
<dbReference type="EMBL" id="JAQQXP010000001">
    <property type="protein sequence ID" value="MDC8830818.1"/>
    <property type="molecule type" value="Genomic_DNA"/>
</dbReference>
<name>A0ABT5L1R0_9ALTE</name>